<sequence>MTIALSFASGTLEIRGLAPGGSPLAATDFPRSAAVPAEIAWDERTECHRAPAVAYAPIVRWLVAAKLPYEDGARRYLELEGGLRVHREARPYQREAVEAWRAQRGRGLVVLPTGAGKSHVALMAIDDKRRSTLVVAPTLDLVRQWMDLLATSFGVHVGLVGGGDHDVQPLTVTTYDSLYLHAEHLGARFGMIVFDECHHLPSAAYSLAARACLAPYRLGLTATPERADGREALLSELIGDMAYRKDIVELSGEYLAEYETECVSIELTPEEREEHDAERAIYRDFVQSHGIRMSRPSGWGEFIMMSSQSAAGRRAMSAYRRQRELAFAPKAKLEYLSYLLHLHRRDRAILFTQDNATAYGIARRFLVPVLTHQTKVRERSAILKAFSEGTYRALATSKVLNEGVDVPDANVAVILSGSGSVREHVQRLGRILRKKGDKRAVLYELVTASTTETFTSDRRREHSAYR</sequence>
<name>A0ABZ2JZD4_9BACT</name>
<dbReference type="InterPro" id="IPR006935">
    <property type="entry name" value="Helicase/UvrB_N"/>
</dbReference>
<dbReference type="PROSITE" id="PS51194">
    <property type="entry name" value="HELICASE_CTER"/>
    <property type="match status" value="1"/>
</dbReference>
<feature type="domain" description="Helicase ATP-binding" evidence="10">
    <location>
        <begin position="98"/>
        <end position="242"/>
    </location>
</feature>
<keyword evidence="6" id="KW-0413">Isomerase</keyword>
<dbReference type="InterPro" id="IPR050615">
    <property type="entry name" value="ATP-dep_DNA_Helicase"/>
</dbReference>
<evidence type="ECO:0000256" key="6">
    <source>
        <dbReference type="ARBA" id="ARBA00023235"/>
    </source>
</evidence>
<dbReference type="Proteomes" id="UP001379533">
    <property type="component" value="Chromosome"/>
</dbReference>
<dbReference type="CDD" id="cd17926">
    <property type="entry name" value="DEXHc_RE"/>
    <property type="match status" value="1"/>
</dbReference>
<dbReference type="Pfam" id="PF04851">
    <property type="entry name" value="ResIII"/>
    <property type="match status" value="1"/>
</dbReference>
<comment type="similarity">
    <text evidence="1">Belongs to the helicase family. RAD25/XPB subfamily.</text>
</comment>
<evidence type="ECO:0000256" key="4">
    <source>
        <dbReference type="ARBA" id="ARBA00022806"/>
    </source>
</evidence>
<dbReference type="InterPro" id="IPR040699">
    <property type="entry name" value="XPB_DRD"/>
</dbReference>
<evidence type="ECO:0000259" key="11">
    <source>
        <dbReference type="PROSITE" id="PS51194"/>
    </source>
</evidence>
<gene>
    <name evidence="12" type="ORF">LZC95_36015</name>
</gene>
<keyword evidence="3" id="KW-0378">Hydrolase</keyword>
<dbReference type="PANTHER" id="PTHR11274:SF0">
    <property type="entry name" value="GENERAL TRANSCRIPTION AND DNA REPAIR FACTOR IIH HELICASE SUBUNIT XPB"/>
    <property type="match status" value="1"/>
</dbReference>
<keyword evidence="2" id="KW-0547">Nucleotide-binding</keyword>
<protein>
    <recommendedName>
        <fullName evidence="8">DNA 3'-5' helicase</fullName>
        <ecNumber evidence="8">5.6.2.4</ecNumber>
    </recommendedName>
</protein>
<dbReference type="SMART" id="SM00490">
    <property type="entry name" value="HELICc"/>
    <property type="match status" value="1"/>
</dbReference>
<dbReference type="SMART" id="SM00487">
    <property type="entry name" value="DEXDc"/>
    <property type="match status" value="1"/>
</dbReference>
<keyword evidence="4 12" id="KW-0347">Helicase</keyword>
<dbReference type="PANTHER" id="PTHR11274">
    <property type="entry name" value="RAD25/XP-B DNA REPAIR HELICASE"/>
    <property type="match status" value="1"/>
</dbReference>
<dbReference type="Pfam" id="PF18458">
    <property type="entry name" value="XPB_DRD"/>
    <property type="match status" value="1"/>
</dbReference>
<evidence type="ECO:0000256" key="3">
    <source>
        <dbReference type="ARBA" id="ARBA00022801"/>
    </source>
</evidence>
<dbReference type="InterPro" id="IPR027417">
    <property type="entry name" value="P-loop_NTPase"/>
</dbReference>
<evidence type="ECO:0000256" key="9">
    <source>
        <dbReference type="ARBA" id="ARBA00048988"/>
    </source>
</evidence>
<dbReference type="EC" id="5.6.2.4" evidence="8"/>
<dbReference type="InterPro" id="IPR014001">
    <property type="entry name" value="Helicase_ATP-bd"/>
</dbReference>
<evidence type="ECO:0000259" key="10">
    <source>
        <dbReference type="PROSITE" id="PS51192"/>
    </source>
</evidence>
<keyword evidence="13" id="KW-1185">Reference proteome</keyword>
<evidence type="ECO:0000256" key="8">
    <source>
        <dbReference type="ARBA" id="ARBA00034808"/>
    </source>
</evidence>
<comment type="catalytic activity">
    <reaction evidence="9">
        <text>ATP + H2O = ADP + phosphate + H(+)</text>
        <dbReference type="Rhea" id="RHEA:13065"/>
        <dbReference type="ChEBI" id="CHEBI:15377"/>
        <dbReference type="ChEBI" id="CHEBI:15378"/>
        <dbReference type="ChEBI" id="CHEBI:30616"/>
        <dbReference type="ChEBI" id="CHEBI:43474"/>
        <dbReference type="ChEBI" id="CHEBI:456216"/>
        <dbReference type="EC" id="5.6.2.4"/>
    </reaction>
</comment>
<evidence type="ECO:0000256" key="7">
    <source>
        <dbReference type="ARBA" id="ARBA00034617"/>
    </source>
</evidence>
<evidence type="ECO:0000256" key="5">
    <source>
        <dbReference type="ARBA" id="ARBA00022840"/>
    </source>
</evidence>
<dbReference type="Gene3D" id="3.40.1170.30">
    <property type="match status" value="1"/>
</dbReference>
<dbReference type="PROSITE" id="PS51192">
    <property type="entry name" value="HELICASE_ATP_BIND_1"/>
    <property type="match status" value="1"/>
</dbReference>
<organism evidence="12 13">
    <name type="scientific">Pendulispora brunnea</name>
    <dbReference type="NCBI Taxonomy" id="2905690"/>
    <lineage>
        <taxon>Bacteria</taxon>
        <taxon>Pseudomonadati</taxon>
        <taxon>Myxococcota</taxon>
        <taxon>Myxococcia</taxon>
        <taxon>Myxococcales</taxon>
        <taxon>Sorangiineae</taxon>
        <taxon>Pendulisporaceae</taxon>
        <taxon>Pendulispora</taxon>
    </lineage>
</organism>
<keyword evidence="5" id="KW-0067">ATP-binding</keyword>
<dbReference type="Pfam" id="PF16203">
    <property type="entry name" value="ERCC3_RAD25_C"/>
    <property type="match status" value="1"/>
</dbReference>
<dbReference type="InterPro" id="IPR001650">
    <property type="entry name" value="Helicase_C-like"/>
</dbReference>
<reference evidence="12 13" key="1">
    <citation type="submission" date="2021-12" db="EMBL/GenBank/DDBJ databases">
        <title>Discovery of the Pendulisporaceae a myxobacterial family with distinct sporulation behavior and unique specialized metabolism.</title>
        <authorList>
            <person name="Garcia R."/>
            <person name="Popoff A."/>
            <person name="Bader C.D."/>
            <person name="Loehr J."/>
            <person name="Walesch S."/>
            <person name="Walt C."/>
            <person name="Boldt J."/>
            <person name="Bunk B."/>
            <person name="Haeckl F.J.F.P.J."/>
            <person name="Gunesch A.P."/>
            <person name="Birkelbach J."/>
            <person name="Nuebel U."/>
            <person name="Pietschmann T."/>
            <person name="Bach T."/>
            <person name="Mueller R."/>
        </authorList>
    </citation>
    <scope>NUCLEOTIDE SEQUENCE [LARGE SCALE GENOMIC DNA]</scope>
    <source>
        <strain evidence="12 13">MSr12523</strain>
    </source>
</reference>
<dbReference type="GO" id="GO:0004386">
    <property type="term" value="F:helicase activity"/>
    <property type="evidence" value="ECO:0007669"/>
    <property type="project" value="UniProtKB-KW"/>
</dbReference>
<evidence type="ECO:0000256" key="1">
    <source>
        <dbReference type="ARBA" id="ARBA00006637"/>
    </source>
</evidence>
<dbReference type="InterPro" id="IPR032438">
    <property type="entry name" value="ERCC3_RAD25_C"/>
</dbReference>
<evidence type="ECO:0000313" key="13">
    <source>
        <dbReference type="Proteomes" id="UP001379533"/>
    </source>
</evidence>
<dbReference type="EMBL" id="CP089982">
    <property type="protein sequence ID" value="WXA91846.1"/>
    <property type="molecule type" value="Genomic_DNA"/>
</dbReference>
<dbReference type="SUPFAM" id="SSF52540">
    <property type="entry name" value="P-loop containing nucleoside triphosphate hydrolases"/>
    <property type="match status" value="1"/>
</dbReference>
<feature type="domain" description="Helicase C-terminal" evidence="11">
    <location>
        <begin position="332"/>
        <end position="466"/>
    </location>
</feature>
<dbReference type="Gene3D" id="3.40.50.300">
    <property type="entry name" value="P-loop containing nucleotide triphosphate hydrolases"/>
    <property type="match status" value="2"/>
</dbReference>
<accession>A0ABZ2JZD4</accession>
<comment type="catalytic activity">
    <reaction evidence="7">
        <text>Couples ATP hydrolysis with the unwinding of duplex DNA by translocating in the 3'-5' direction.</text>
        <dbReference type="EC" id="5.6.2.4"/>
    </reaction>
</comment>
<proteinExistence type="inferred from homology"/>
<evidence type="ECO:0000313" key="12">
    <source>
        <dbReference type="EMBL" id="WXA91846.1"/>
    </source>
</evidence>
<evidence type="ECO:0000256" key="2">
    <source>
        <dbReference type="ARBA" id="ARBA00022741"/>
    </source>
</evidence>
<dbReference type="RefSeq" id="WP_394842464.1">
    <property type="nucleotide sequence ID" value="NZ_CP089982.1"/>
</dbReference>